<feature type="compositionally biased region" description="Basic and acidic residues" evidence="3">
    <location>
        <begin position="199"/>
        <end position="212"/>
    </location>
</feature>
<evidence type="ECO:0000256" key="1">
    <source>
        <dbReference type="ARBA" id="ARBA00022884"/>
    </source>
</evidence>
<name>A0A075B1H8_ROZAC</name>
<evidence type="ECO:0000313" key="6">
    <source>
        <dbReference type="EMBL" id="RKP18684.1"/>
    </source>
</evidence>
<dbReference type="STRING" id="988480.A0A075B1H8"/>
<feature type="domain" description="RRM" evidence="4">
    <location>
        <begin position="63"/>
        <end position="139"/>
    </location>
</feature>
<dbReference type="HOGENOM" id="CLU_1062275_0_0_1"/>
<evidence type="ECO:0000313" key="7">
    <source>
        <dbReference type="Proteomes" id="UP000030755"/>
    </source>
</evidence>
<reference evidence="6" key="3">
    <citation type="submission" date="2018-08" db="EMBL/GenBank/DDBJ databases">
        <title>Leveraging single-cell genomics to expand the Fungal Tree of Life.</title>
        <authorList>
            <consortium name="DOE Joint Genome Institute"/>
            <person name="Ahrendt S.R."/>
            <person name="Quandt C.A."/>
            <person name="Ciobanu D."/>
            <person name="Clum A."/>
            <person name="Salamov A."/>
            <person name="Andreopoulos B."/>
            <person name="Cheng J.-F."/>
            <person name="Woyke T."/>
            <person name="Pelin A."/>
            <person name="Henrissat B."/>
            <person name="Reynolds N."/>
            <person name="Benny G.L."/>
            <person name="Smith M.E."/>
            <person name="James T.Y."/>
            <person name="Grigoriev I.V."/>
        </authorList>
    </citation>
    <scope>NUCLEOTIDE SEQUENCE</scope>
    <source>
        <strain evidence="6">CSF55</strain>
    </source>
</reference>
<gene>
    <name evidence="5" type="ORF">O9G_002899</name>
    <name evidence="6" type="ORF">ROZALSC1DRAFT_29646</name>
</gene>
<feature type="compositionally biased region" description="Polar residues" evidence="3">
    <location>
        <begin position="164"/>
        <end position="198"/>
    </location>
</feature>
<dbReference type="PANTHER" id="PTHR23236:SF11">
    <property type="entry name" value="EUKARYOTIC TRANSLATION INITIATION FACTOR 4H"/>
    <property type="match status" value="1"/>
</dbReference>
<organism evidence="5 7">
    <name type="scientific">Rozella allomycis (strain CSF55)</name>
    <dbReference type="NCBI Taxonomy" id="988480"/>
    <lineage>
        <taxon>Eukaryota</taxon>
        <taxon>Fungi</taxon>
        <taxon>Fungi incertae sedis</taxon>
        <taxon>Cryptomycota</taxon>
        <taxon>Cryptomycota incertae sedis</taxon>
        <taxon>Rozella</taxon>
    </lineage>
</organism>
<reference evidence="5 7" key="1">
    <citation type="journal article" date="2013" name="Curr. Biol.">
        <title>Shared signatures of parasitism and phylogenomics unite Cryptomycota and microsporidia.</title>
        <authorList>
            <person name="James T.Y."/>
            <person name="Pelin A."/>
            <person name="Bonen L."/>
            <person name="Ahrendt S."/>
            <person name="Sain D."/>
            <person name="Corradi N."/>
            <person name="Stajich J.E."/>
        </authorList>
    </citation>
    <scope>NUCLEOTIDE SEQUENCE [LARGE SCALE GENOMIC DNA]</scope>
    <source>
        <strain evidence="5">CSF55</strain>
        <strain evidence="5">CSF55</strain>
    </source>
</reference>
<dbReference type="AlphaFoldDB" id="A0A075B1H8"/>
<dbReference type="PANTHER" id="PTHR23236">
    <property type="entry name" value="EUKARYOTIC TRANSLATION INITIATION FACTOR 4B/4H"/>
    <property type="match status" value="1"/>
</dbReference>
<sequence>MAKPLLKKCLHLKKKKGIKMSLGEFFEESGSASAVQRMEESVPSTIGSNPIKREFTLPDNPPYTAFIGNLSFQATEEEISAFFGNEGIQSIRLIRDKVDNRFKGYGYVEFKTKQDLKLAMEKHNMTCCGRSIRVDVAEGKNVHYVSIGKSSAEQSPRFARKSETTPAHTTNWRSAPRVSTPSSAYNSSRDYKQSSYDSPRTETPKVPIRETPRFGAPPSEMSSFLERRKSAWNQAAKPSLEKKSSSETSKIDPFGNVKQSKE</sequence>
<dbReference type="OrthoDB" id="48651at2759"/>
<evidence type="ECO:0000256" key="3">
    <source>
        <dbReference type="SAM" id="MobiDB-lite"/>
    </source>
</evidence>
<dbReference type="EMBL" id="ML005395">
    <property type="protein sequence ID" value="RKP18684.1"/>
    <property type="molecule type" value="Genomic_DNA"/>
</dbReference>
<reference evidence="8" key="2">
    <citation type="journal article" date="2018" name="Nat. Microbiol.">
        <title>Leveraging single-cell genomics to expand the fungal tree of life.</title>
        <authorList>
            <person name="Ahrendt S.R."/>
            <person name="Quandt C.A."/>
            <person name="Ciobanu D."/>
            <person name="Clum A."/>
            <person name="Salamov A."/>
            <person name="Andreopoulos B."/>
            <person name="Cheng J.F."/>
            <person name="Woyke T."/>
            <person name="Pelin A."/>
            <person name="Henrissat B."/>
            <person name="Reynolds N.K."/>
            <person name="Benny G.L."/>
            <person name="Smith M.E."/>
            <person name="James T.Y."/>
            <person name="Grigoriev I.V."/>
        </authorList>
    </citation>
    <scope>NUCLEOTIDE SEQUENCE [LARGE SCALE GENOMIC DNA]</scope>
    <source>
        <strain evidence="8">CSF55</strain>
    </source>
</reference>
<dbReference type="InterPro" id="IPR012677">
    <property type="entry name" value="Nucleotide-bd_a/b_plait_sf"/>
</dbReference>
<dbReference type="Gene3D" id="3.30.70.330">
    <property type="match status" value="1"/>
</dbReference>
<accession>A0A075B1H8</accession>
<dbReference type="PROSITE" id="PS50102">
    <property type="entry name" value="RRM"/>
    <property type="match status" value="1"/>
</dbReference>
<evidence type="ECO:0000259" key="4">
    <source>
        <dbReference type="PROSITE" id="PS50102"/>
    </source>
</evidence>
<dbReference type="InterPro" id="IPR035979">
    <property type="entry name" value="RBD_domain_sf"/>
</dbReference>
<dbReference type="SUPFAM" id="SSF54928">
    <property type="entry name" value="RNA-binding domain, RBD"/>
    <property type="match status" value="1"/>
</dbReference>
<dbReference type="Pfam" id="PF00076">
    <property type="entry name" value="RRM_1"/>
    <property type="match status" value="1"/>
</dbReference>
<feature type="region of interest" description="Disordered" evidence="3">
    <location>
        <begin position="153"/>
        <end position="262"/>
    </location>
</feature>
<dbReference type="Proteomes" id="UP000030755">
    <property type="component" value="Unassembled WGS sequence"/>
</dbReference>
<keyword evidence="1 2" id="KW-0694">RNA-binding</keyword>
<dbReference type="GO" id="GO:0003723">
    <property type="term" value="F:RNA binding"/>
    <property type="evidence" value="ECO:0007669"/>
    <property type="project" value="UniProtKB-UniRule"/>
</dbReference>
<proteinExistence type="predicted"/>
<dbReference type="Proteomes" id="UP000281549">
    <property type="component" value="Unassembled WGS sequence"/>
</dbReference>
<evidence type="ECO:0000313" key="8">
    <source>
        <dbReference type="Proteomes" id="UP000281549"/>
    </source>
</evidence>
<protein>
    <submittedName>
        <fullName evidence="5">RNA recognition motif domain-containing protein</fullName>
    </submittedName>
    <submittedName>
        <fullName evidence="6">RNA-binding domain-containing protein</fullName>
    </submittedName>
</protein>
<dbReference type="SMART" id="SM00360">
    <property type="entry name" value="RRM"/>
    <property type="match status" value="1"/>
</dbReference>
<evidence type="ECO:0000256" key="2">
    <source>
        <dbReference type="PROSITE-ProRule" id="PRU00176"/>
    </source>
</evidence>
<dbReference type="InterPro" id="IPR000504">
    <property type="entry name" value="RRM_dom"/>
</dbReference>
<keyword evidence="7" id="KW-1185">Reference proteome</keyword>
<evidence type="ECO:0000313" key="5">
    <source>
        <dbReference type="EMBL" id="EPZ36398.1"/>
    </source>
</evidence>
<dbReference type="EMBL" id="KE560565">
    <property type="protein sequence ID" value="EPZ36398.1"/>
    <property type="molecule type" value="Genomic_DNA"/>
</dbReference>